<keyword evidence="1" id="KW-1133">Transmembrane helix</keyword>
<dbReference type="EMBL" id="CM026428">
    <property type="protein sequence ID" value="KAG0566389.1"/>
    <property type="molecule type" value="Genomic_DNA"/>
</dbReference>
<keyword evidence="1" id="KW-0472">Membrane</keyword>
<keyword evidence="3" id="KW-1185">Reference proteome</keyword>
<proteinExistence type="predicted"/>
<feature type="transmembrane region" description="Helical" evidence="1">
    <location>
        <begin position="52"/>
        <end position="72"/>
    </location>
</feature>
<accession>A0A8T0H805</accession>
<evidence type="ECO:0000313" key="3">
    <source>
        <dbReference type="Proteomes" id="UP000822688"/>
    </source>
</evidence>
<evidence type="ECO:0000256" key="1">
    <source>
        <dbReference type="SAM" id="Phobius"/>
    </source>
</evidence>
<protein>
    <submittedName>
        <fullName evidence="2">Uncharacterized protein</fullName>
    </submittedName>
</protein>
<dbReference type="AlphaFoldDB" id="A0A8T0H805"/>
<organism evidence="2 3">
    <name type="scientific">Ceratodon purpureus</name>
    <name type="common">Fire moss</name>
    <name type="synonym">Dicranum purpureum</name>
    <dbReference type="NCBI Taxonomy" id="3225"/>
    <lineage>
        <taxon>Eukaryota</taxon>
        <taxon>Viridiplantae</taxon>
        <taxon>Streptophyta</taxon>
        <taxon>Embryophyta</taxon>
        <taxon>Bryophyta</taxon>
        <taxon>Bryophytina</taxon>
        <taxon>Bryopsida</taxon>
        <taxon>Dicranidae</taxon>
        <taxon>Pseudoditrichales</taxon>
        <taxon>Ditrichaceae</taxon>
        <taxon>Ceratodon</taxon>
    </lineage>
</organism>
<name>A0A8T0H805_CERPU</name>
<dbReference type="Proteomes" id="UP000822688">
    <property type="component" value="Chromosome 7"/>
</dbReference>
<evidence type="ECO:0000313" key="2">
    <source>
        <dbReference type="EMBL" id="KAG0566389.1"/>
    </source>
</evidence>
<gene>
    <name evidence="2" type="ORF">KC19_7G060300</name>
</gene>
<sequence>MPLLLQFLSFTVKLQQTSVFVHFALHFVHRIAADNNLCSLRELLHFVHRSKVWVFCSLVPLAIISMTLSVFFPTWSQPVHRRFPFQRQHSYSFETQISERILCIEQSPELKVTKAQMSCEVHLVVWPKELIFTTYVIRCYRTTQCFNECDNGDSLLHCKPRNLKLSTSVCCSNAPPPCTLIVMQNSHWNLYTEKLNSQGRKLAQNQDCSITFA</sequence>
<reference evidence="2" key="1">
    <citation type="submission" date="2020-06" db="EMBL/GenBank/DDBJ databases">
        <title>WGS assembly of Ceratodon purpureus strain R40.</title>
        <authorList>
            <person name="Carey S.B."/>
            <person name="Jenkins J."/>
            <person name="Shu S."/>
            <person name="Lovell J.T."/>
            <person name="Sreedasyam A."/>
            <person name="Maumus F."/>
            <person name="Tiley G.P."/>
            <person name="Fernandez-Pozo N."/>
            <person name="Barry K."/>
            <person name="Chen C."/>
            <person name="Wang M."/>
            <person name="Lipzen A."/>
            <person name="Daum C."/>
            <person name="Saski C.A."/>
            <person name="Payton A.C."/>
            <person name="Mcbreen J.C."/>
            <person name="Conrad R.E."/>
            <person name="Kollar L.M."/>
            <person name="Olsson S."/>
            <person name="Huttunen S."/>
            <person name="Landis J.B."/>
            <person name="Wickett N.J."/>
            <person name="Johnson M.G."/>
            <person name="Rensing S.A."/>
            <person name="Grimwood J."/>
            <person name="Schmutz J."/>
            <person name="Mcdaniel S.F."/>
        </authorList>
    </citation>
    <scope>NUCLEOTIDE SEQUENCE</scope>
    <source>
        <strain evidence="2">R40</strain>
    </source>
</reference>
<comment type="caution">
    <text evidence="2">The sequence shown here is derived from an EMBL/GenBank/DDBJ whole genome shotgun (WGS) entry which is preliminary data.</text>
</comment>
<keyword evidence="1" id="KW-0812">Transmembrane</keyword>